<comment type="caution">
    <text evidence="24">The sequence shown here is derived from an EMBL/GenBank/DDBJ whole genome shotgun (WGS) entry which is preliminary data.</text>
</comment>
<dbReference type="SUPFAM" id="SSF56112">
    <property type="entry name" value="Protein kinase-like (PK-like)"/>
    <property type="match status" value="1"/>
</dbReference>
<dbReference type="Pfam" id="PF00069">
    <property type="entry name" value="Pkinase"/>
    <property type="match status" value="1"/>
</dbReference>
<keyword evidence="8" id="KW-0430">Lectin</keyword>
<keyword evidence="10 19" id="KW-0418">Kinase</keyword>
<name>A0A8T2TN88_CERRI</name>
<dbReference type="Gene3D" id="1.10.510.10">
    <property type="entry name" value="Transferase(Phosphotransferase) domain 1"/>
    <property type="match status" value="1"/>
</dbReference>
<feature type="transmembrane region" description="Helical" evidence="21">
    <location>
        <begin position="521"/>
        <end position="545"/>
    </location>
</feature>
<keyword evidence="4" id="KW-0597">Phosphoprotein</keyword>
<keyword evidence="6 21" id="KW-0812">Transmembrane</keyword>
<evidence type="ECO:0000256" key="11">
    <source>
        <dbReference type="ARBA" id="ARBA00022840"/>
    </source>
</evidence>
<evidence type="ECO:0000256" key="6">
    <source>
        <dbReference type="ARBA" id="ARBA00022692"/>
    </source>
</evidence>
<dbReference type="EC" id="2.7.11.1" evidence="19"/>
<evidence type="ECO:0000256" key="14">
    <source>
        <dbReference type="ARBA" id="ARBA00023157"/>
    </source>
</evidence>
<dbReference type="AlphaFoldDB" id="A0A8T2TN88"/>
<dbReference type="PROSITE" id="PS50011">
    <property type="entry name" value="PROTEIN_KINASE_DOM"/>
    <property type="match status" value="1"/>
</dbReference>
<dbReference type="InterPro" id="IPR008271">
    <property type="entry name" value="Ser/Thr_kinase_AS"/>
</dbReference>
<keyword evidence="15" id="KW-0675">Receptor</keyword>
<comment type="catalytic activity">
    <reaction evidence="17 19">
        <text>L-threonyl-[protein] + ATP = O-phospho-L-threonyl-[protein] + ADP + H(+)</text>
        <dbReference type="Rhea" id="RHEA:46608"/>
        <dbReference type="Rhea" id="RHEA-COMP:11060"/>
        <dbReference type="Rhea" id="RHEA-COMP:11605"/>
        <dbReference type="ChEBI" id="CHEBI:15378"/>
        <dbReference type="ChEBI" id="CHEBI:30013"/>
        <dbReference type="ChEBI" id="CHEBI:30616"/>
        <dbReference type="ChEBI" id="CHEBI:61977"/>
        <dbReference type="ChEBI" id="CHEBI:456216"/>
        <dbReference type="EC" id="2.7.11.1"/>
    </reaction>
</comment>
<dbReference type="GO" id="GO:0004674">
    <property type="term" value="F:protein serine/threonine kinase activity"/>
    <property type="evidence" value="ECO:0007669"/>
    <property type="project" value="UniProtKB-KW"/>
</dbReference>
<evidence type="ECO:0000256" key="16">
    <source>
        <dbReference type="ARBA" id="ARBA00023180"/>
    </source>
</evidence>
<evidence type="ECO:0000256" key="4">
    <source>
        <dbReference type="ARBA" id="ARBA00022553"/>
    </source>
</evidence>
<evidence type="ECO:0000256" key="17">
    <source>
        <dbReference type="ARBA" id="ARBA00047899"/>
    </source>
</evidence>
<organism evidence="24 25">
    <name type="scientific">Ceratopteris richardii</name>
    <name type="common">Triangle waterfern</name>
    <dbReference type="NCBI Taxonomy" id="49495"/>
    <lineage>
        <taxon>Eukaryota</taxon>
        <taxon>Viridiplantae</taxon>
        <taxon>Streptophyta</taxon>
        <taxon>Embryophyta</taxon>
        <taxon>Tracheophyta</taxon>
        <taxon>Polypodiopsida</taxon>
        <taxon>Polypodiidae</taxon>
        <taxon>Polypodiales</taxon>
        <taxon>Pteridineae</taxon>
        <taxon>Pteridaceae</taxon>
        <taxon>Parkerioideae</taxon>
        <taxon>Ceratopteris</taxon>
    </lineage>
</organism>
<dbReference type="SUPFAM" id="SSF51110">
    <property type="entry name" value="alpha-D-mannose-specific plant lectins"/>
    <property type="match status" value="1"/>
</dbReference>
<keyword evidence="5 19" id="KW-0808">Transferase</keyword>
<keyword evidence="14" id="KW-1015">Disulfide bond</keyword>
<gene>
    <name evidence="24" type="ORF">KP509_13G088200</name>
</gene>
<evidence type="ECO:0000256" key="8">
    <source>
        <dbReference type="ARBA" id="ARBA00022734"/>
    </source>
</evidence>
<dbReference type="InterPro" id="IPR011009">
    <property type="entry name" value="Kinase-like_dom_sf"/>
</dbReference>
<evidence type="ECO:0000256" key="19">
    <source>
        <dbReference type="PIRNR" id="PIRNR000641"/>
    </source>
</evidence>
<dbReference type="CDD" id="cd14066">
    <property type="entry name" value="STKc_IRAK"/>
    <property type="match status" value="1"/>
</dbReference>
<feature type="signal peptide" evidence="22">
    <location>
        <begin position="1"/>
        <end position="21"/>
    </location>
</feature>
<dbReference type="OMA" id="FRDYELM"/>
<dbReference type="Pfam" id="PF01453">
    <property type="entry name" value="B_lectin"/>
    <property type="match status" value="1"/>
</dbReference>
<dbReference type="Gene3D" id="3.30.200.20">
    <property type="entry name" value="Phosphorylase Kinase, domain 1"/>
    <property type="match status" value="1"/>
</dbReference>
<sequence length="910" mass="100525">MAAVLSIRLVAFFCLLRLFMAPDVEYHDHASSGMSVAYAQRLSIPTGWSFSTDLSFPSSASFLNSYTGIAPFSLFVPIVSSSEFDADAKGFSLGFLSLFDTPSAEPSRISLSVCLGLRNATGAAPFLVPIWTLNNAGALKQEGKEGLVTLKVREGGLLSLFDGDKREVWNISVGELGSLEMQSNGNLVILAGENRTVWQSFDNPSDSVIPGQKLTVGMELTSRSGMYKMIMQEGAIGFYKESDDYSPLLYWVFFATKALDGYFGDGVGIYSLDLAAPVNLTAFITASNCSGGAALERSQAYSLARNDSLFIQDACSNNNSEIYNSTVDFYRLDDDGLFRDYELMQQPGSAYSLVSTQSQKRPCRTPNVCGSYGICSVSNAFGTAIQHECRCPSETDSRNLTGAFRLIDISNPSQGCERNVALDCGELALQSLEEVDNVAFSSMLPLFELTWRENTMPLEACKAKCSSNCSCSGVFYHRKSSFCLPFGDHTGLSNVSFISISSEEHIAFVKLQRARKSGNKLLPVIVSIAILIPISVFLVALAVYWKRYTLDPDLRKAEEELLGVLPSRPIRFSYEELRRYTADFSKRLGSGGFGSVYEGALPDGRRVAVKKLELLSHGQKEFLAEIATIGSITHMNIVALYGFCLEKQYRLLVYEYLENGSLDRWIFCKEEQDSHMLSWEARFNVALGTARGLAYLHEECPNPILHFDVKPQNILLDENLNAKLADFGLSKLVAREQSSINTQVRGTPGYIAPEWALHSIVSKKCDVYSFGMVLLELISGRKNAEIELMGSEEYYFPKWAITKTKKGEFADLLDKRLRKSISIDEKGIMEEVEAMICVALLCIHEEPEMRPSMTVVCGMLDGSVALPHNILTPSMTQTLPFRITMSGSIEMDSQSSSKICLLRKSGKENL</sequence>
<dbReference type="InterPro" id="IPR036426">
    <property type="entry name" value="Bulb-type_lectin_dom_sf"/>
</dbReference>
<dbReference type="GO" id="GO:0030246">
    <property type="term" value="F:carbohydrate binding"/>
    <property type="evidence" value="ECO:0007669"/>
    <property type="project" value="UniProtKB-KW"/>
</dbReference>
<dbReference type="PANTHER" id="PTHR47976">
    <property type="entry name" value="G-TYPE LECTIN S-RECEPTOR-LIKE SERINE/THREONINE-PROTEIN KINASE SD2-5"/>
    <property type="match status" value="1"/>
</dbReference>
<dbReference type="GO" id="GO:0005524">
    <property type="term" value="F:ATP binding"/>
    <property type="evidence" value="ECO:0007669"/>
    <property type="project" value="UniProtKB-UniRule"/>
</dbReference>
<dbReference type="InterPro" id="IPR051343">
    <property type="entry name" value="G-type_lectin_kinases/EP1-like"/>
</dbReference>
<dbReference type="InterPro" id="IPR000719">
    <property type="entry name" value="Prot_kinase_dom"/>
</dbReference>
<keyword evidence="16" id="KW-0325">Glycoprotein</keyword>
<evidence type="ECO:0000256" key="5">
    <source>
        <dbReference type="ARBA" id="ARBA00022679"/>
    </source>
</evidence>
<dbReference type="GO" id="GO:0016020">
    <property type="term" value="C:membrane"/>
    <property type="evidence" value="ECO:0007669"/>
    <property type="project" value="UniProtKB-SubCell"/>
</dbReference>
<feature type="binding site" evidence="20">
    <location>
        <position position="611"/>
    </location>
    <ligand>
        <name>ATP</name>
        <dbReference type="ChEBI" id="CHEBI:30616"/>
    </ligand>
</feature>
<evidence type="ECO:0000256" key="10">
    <source>
        <dbReference type="ARBA" id="ARBA00022777"/>
    </source>
</evidence>
<evidence type="ECO:0000313" key="25">
    <source>
        <dbReference type="Proteomes" id="UP000825935"/>
    </source>
</evidence>
<dbReference type="InterPro" id="IPR024171">
    <property type="entry name" value="SRK-like_kinase"/>
</dbReference>
<evidence type="ECO:0000256" key="20">
    <source>
        <dbReference type="PROSITE-ProRule" id="PRU10141"/>
    </source>
</evidence>
<keyword evidence="3" id="KW-0245">EGF-like domain</keyword>
<comment type="similarity">
    <text evidence="19">Belongs to the protein kinase superfamily. Ser/Thr protein kinase family.</text>
</comment>
<protein>
    <recommendedName>
        <fullName evidence="19">Receptor-like serine/threonine-protein kinase</fullName>
        <ecNumber evidence="19">2.7.11.1</ecNumber>
    </recommendedName>
</protein>
<evidence type="ECO:0000313" key="24">
    <source>
        <dbReference type="EMBL" id="KAH7422049.1"/>
    </source>
</evidence>
<evidence type="ECO:0000256" key="18">
    <source>
        <dbReference type="ARBA" id="ARBA00048679"/>
    </source>
</evidence>
<evidence type="ECO:0000256" key="21">
    <source>
        <dbReference type="SAM" id="Phobius"/>
    </source>
</evidence>
<keyword evidence="2 19" id="KW-0723">Serine/threonine-protein kinase</keyword>
<feature type="chain" id="PRO_5035820342" description="Receptor-like serine/threonine-protein kinase" evidence="22">
    <location>
        <begin position="22"/>
        <end position="910"/>
    </location>
</feature>
<keyword evidence="11 19" id="KW-0067">ATP-binding</keyword>
<dbReference type="FunFam" id="1.10.510.10:FF:000248">
    <property type="entry name" value="S-receptor-like kinase 5"/>
    <property type="match status" value="1"/>
</dbReference>
<dbReference type="Proteomes" id="UP000825935">
    <property type="component" value="Chromosome 13"/>
</dbReference>
<keyword evidence="13 21" id="KW-0472">Membrane</keyword>
<evidence type="ECO:0000256" key="2">
    <source>
        <dbReference type="ARBA" id="ARBA00022527"/>
    </source>
</evidence>
<evidence type="ECO:0000256" key="9">
    <source>
        <dbReference type="ARBA" id="ARBA00022741"/>
    </source>
</evidence>
<evidence type="ECO:0000256" key="12">
    <source>
        <dbReference type="ARBA" id="ARBA00022989"/>
    </source>
</evidence>
<evidence type="ECO:0000259" key="23">
    <source>
        <dbReference type="PROSITE" id="PS50011"/>
    </source>
</evidence>
<evidence type="ECO:0000256" key="1">
    <source>
        <dbReference type="ARBA" id="ARBA00004479"/>
    </source>
</evidence>
<proteinExistence type="inferred from homology"/>
<dbReference type="PROSITE" id="PS00108">
    <property type="entry name" value="PROTEIN_KINASE_ST"/>
    <property type="match status" value="1"/>
</dbReference>
<comment type="catalytic activity">
    <reaction evidence="18 19">
        <text>L-seryl-[protein] + ATP = O-phospho-L-seryl-[protein] + ADP + H(+)</text>
        <dbReference type="Rhea" id="RHEA:17989"/>
        <dbReference type="Rhea" id="RHEA-COMP:9863"/>
        <dbReference type="Rhea" id="RHEA-COMP:11604"/>
        <dbReference type="ChEBI" id="CHEBI:15378"/>
        <dbReference type="ChEBI" id="CHEBI:29999"/>
        <dbReference type="ChEBI" id="CHEBI:30616"/>
        <dbReference type="ChEBI" id="CHEBI:83421"/>
        <dbReference type="ChEBI" id="CHEBI:456216"/>
        <dbReference type="EC" id="2.7.11.1"/>
    </reaction>
</comment>
<dbReference type="InterPro" id="IPR017441">
    <property type="entry name" value="Protein_kinase_ATP_BS"/>
</dbReference>
<dbReference type="InterPro" id="IPR001480">
    <property type="entry name" value="Bulb-type_lectin_dom"/>
</dbReference>
<dbReference type="OrthoDB" id="1915804at2759"/>
<evidence type="ECO:0000256" key="22">
    <source>
        <dbReference type="SAM" id="SignalP"/>
    </source>
</evidence>
<dbReference type="SMART" id="SM00220">
    <property type="entry name" value="S_TKc"/>
    <property type="match status" value="1"/>
</dbReference>
<evidence type="ECO:0000256" key="3">
    <source>
        <dbReference type="ARBA" id="ARBA00022536"/>
    </source>
</evidence>
<feature type="domain" description="Protein kinase" evidence="23">
    <location>
        <begin position="582"/>
        <end position="871"/>
    </location>
</feature>
<evidence type="ECO:0000256" key="13">
    <source>
        <dbReference type="ARBA" id="ARBA00023136"/>
    </source>
</evidence>
<dbReference type="FunFam" id="3.30.200.20:FF:000178">
    <property type="entry name" value="serine/threonine-protein kinase PBS1-like"/>
    <property type="match status" value="1"/>
</dbReference>
<accession>A0A8T2TN88</accession>
<evidence type="ECO:0000256" key="15">
    <source>
        <dbReference type="ARBA" id="ARBA00023170"/>
    </source>
</evidence>
<comment type="subcellular location">
    <subcellularLocation>
        <location evidence="1">Membrane</location>
        <topology evidence="1">Single-pass type I membrane protein</topology>
    </subcellularLocation>
</comment>
<keyword evidence="25" id="KW-1185">Reference proteome</keyword>
<dbReference type="PIRSF" id="PIRSF000641">
    <property type="entry name" value="SRK"/>
    <property type="match status" value="1"/>
</dbReference>
<keyword evidence="9 19" id="KW-0547">Nucleotide-binding</keyword>
<keyword evidence="12 21" id="KW-1133">Transmembrane helix</keyword>
<reference evidence="24" key="1">
    <citation type="submission" date="2021-08" db="EMBL/GenBank/DDBJ databases">
        <title>WGS assembly of Ceratopteris richardii.</title>
        <authorList>
            <person name="Marchant D.B."/>
            <person name="Chen G."/>
            <person name="Jenkins J."/>
            <person name="Shu S."/>
            <person name="Leebens-Mack J."/>
            <person name="Grimwood J."/>
            <person name="Schmutz J."/>
            <person name="Soltis P."/>
            <person name="Soltis D."/>
            <person name="Chen Z.-H."/>
        </authorList>
    </citation>
    <scope>NUCLEOTIDE SEQUENCE</scope>
    <source>
        <strain evidence="24">Whitten #5841</strain>
        <tissue evidence="24">Leaf</tissue>
    </source>
</reference>
<evidence type="ECO:0000256" key="7">
    <source>
        <dbReference type="ARBA" id="ARBA00022729"/>
    </source>
</evidence>
<dbReference type="EMBL" id="CM035418">
    <property type="protein sequence ID" value="KAH7422049.1"/>
    <property type="molecule type" value="Genomic_DNA"/>
</dbReference>
<keyword evidence="7 22" id="KW-0732">Signal</keyword>
<dbReference type="PROSITE" id="PS00107">
    <property type="entry name" value="PROTEIN_KINASE_ATP"/>
    <property type="match status" value="1"/>
</dbReference>
<dbReference type="Gene3D" id="2.90.10.10">
    <property type="entry name" value="Bulb-type lectin domain"/>
    <property type="match status" value="1"/>
</dbReference>